<dbReference type="Pfam" id="PF13403">
    <property type="entry name" value="Hint_2"/>
    <property type="match status" value="1"/>
</dbReference>
<dbReference type="EMBL" id="OMOJ01000001">
    <property type="protein sequence ID" value="SPF77936.1"/>
    <property type="molecule type" value="Genomic_DNA"/>
</dbReference>
<accession>A0A2R8APD8</accession>
<evidence type="ECO:0000313" key="3">
    <source>
        <dbReference type="Proteomes" id="UP000244904"/>
    </source>
</evidence>
<dbReference type="AlphaFoldDB" id="A0A2R8APD8"/>
<gene>
    <name evidence="2" type="ORF">PRI8871_00524</name>
</gene>
<dbReference type="RefSeq" id="WP_108884616.1">
    <property type="nucleotide sequence ID" value="NZ_OMOJ01000001.1"/>
</dbReference>
<proteinExistence type="predicted"/>
<dbReference type="SUPFAM" id="SSF51294">
    <property type="entry name" value="Hedgehog/intein (Hint) domain"/>
    <property type="match status" value="1"/>
</dbReference>
<name>A0A2R8APD8_9RHOB</name>
<feature type="domain" description="Hedgehog/Intein (Hint)" evidence="1">
    <location>
        <begin position="153"/>
        <end position="299"/>
    </location>
</feature>
<keyword evidence="3" id="KW-1185">Reference proteome</keyword>
<reference evidence="3" key="1">
    <citation type="submission" date="2018-03" db="EMBL/GenBank/DDBJ databases">
        <authorList>
            <person name="Rodrigo-Torres L."/>
            <person name="Arahal R. D."/>
            <person name="Lucena T."/>
        </authorList>
    </citation>
    <scope>NUCLEOTIDE SEQUENCE [LARGE SCALE GENOMIC DNA]</scope>
    <source>
        <strain evidence="3">CECT 8871</strain>
    </source>
</reference>
<dbReference type="InterPro" id="IPR028992">
    <property type="entry name" value="Hedgehog/Intein_dom"/>
</dbReference>
<sequence>MTSRCKGTHVFSWSQTEIDGLEAAPIDALSVGAVWSWFGSTTRVDGPNGPLILENAIGEDEWRSRAAKAVRKLMRTAKPADVEAVPIAEDLTDAGFAVTNGARTYTITIIDIGLGRAPLLMCLGELPPRGQELWVVDTIAPARRPVHAPQGVICFAPGTRMLTPTGIKLVEDLREGDWLQTKDNGAQPVQWVGSETYSGAHLFAQPALRPIRLRANTLGIGRPDHDLVISPEHRLLVQGRAAQRLFNTDEILVMAKDLVDGRGVSRDLTAQSVTYIHVLMPRHEVLFANGIETESFHPADASFAGMSRGNRHALCDLFPGVVEDPYLYGGHARRVLSRPEAAILMHAA</sequence>
<dbReference type="Gene3D" id="2.170.16.10">
    <property type="entry name" value="Hedgehog/Intein (Hint) domain"/>
    <property type="match status" value="1"/>
</dbReference>
<evidence type="ECO:0000313" key="2">
    <source>
        <dbReference type="EMBL" id="SPF77936.1"/>
    </source>
</evidence>
<dbReference type="OrthoDB" id="6305173at2"/>
<evidence type="ECO:0000259" key="1">
    <source>
        <dbReference type="Pfam" id="PF13403"/>
    </source>
</evidence>
<dbReference type="InterPro" id="IPR036844">
    <property type="entry name" value="Hint_dom_sf"/>
</dbReference>
<dbReference type="Proteomes" id="UP000244904">
    <property type="component" value="Unassembled WGS sequence"/>
</dbReference>
<protein>
    <recommendedName>
        <fullName evidence="1">Hedgehog/Intein (Hint) domain-containing protein</fullName>
    </recommendedName>
</protein>
<organism evidence="2 3">
    <name type="scientific">Pseudoprimorskyibacter insulae</name>
    <dbReference type="NCBI Taxonomy" id="1695997"/>
    <lineage>
        <taxon>Bacteria</taxon>
        <taxon>Pseudomonadati</taxon>
        <taxon>Pseudomonadota</taxon>
        <taxon>Alphaproteobacteria</taxon>
        <taxon>Rhodobacterales</taxon>
        <taxon>Paracoccaceae</taxon>
        <taxon>Pseudoprimorskyibacter</taxon>
    </lineage>
</organism>